<name>A0A2B7XC48_POLH7</name>
<feature type="region of interest" description="Disordered" evidence="1">
    <location>
        <begin position="86"/>
        <end position="159"/>
    </location>
</feature>
<proteinExistence type="predicted"/>
<comment type="caution">
    <text evidence="3">The sequence shown here is derived from an EMBL/GenBank/DDBJ whole genome shotgun (WGS) entry which is preliminary data.</text>
</comment>
<dbReference type="Pfam" id="PF25809">
    <property type="entry name" value="STEEP1"/>
    <property type="match status" value="1"/>
</dbReference>
<protein>
    <recommendedName>
        <fullName evidence="2">STEEP1 domain-containing protein</fullName>
    </recommendedName>
</protein>
<feature type="compositionally biased region" description="Basic residues" evidence="1">
    <location>
        <begin position="131"/>
        <end position="149"/>
    </location>
</feature>
<dbReference type="AlphaFoldDB" id="A0A2B7XC48"/>
<evidence type="ECO:0000313" key="3">
    <source>
        <dbReference type="EMBL" id="PGH09234.1"/>
    </source>
</evidence>
<accession>A0A2B7XC48</accession>
<dbReference type="STRING" id="1447883.A0A2B7XC48"/>
<feature type="domain" description="STEEP1" evidence="2">
    <location>
        <begin position="53"/>
        <end position="193"/>
    </location>
</feature>
<dbReference type="OrthoDB" id="418131at2759"/>
<evidence type="ECO:0000256" key="1">
    <source>
        <dbReference type="SAM" id="MobiDB-lite"/>
    </source>
</evidence>
<feature type="compositionally biased region" description="Polar residues" evidence="1">
    <location>
        <begin position="118"/>
        <end position="130"/>
    </location>
</feature>
<sequence>MASQSPLRGSRSRSPSQNPEKNQQPSQSHSPSRSHTSHSPSAQQQQPQPARLPIRTYHCTFCNHLLLSSTRDILNTCARRRSPGLDNALILPIPPPEPSDSESSSGSDSEAEVDEEAQQATTSSEPASTTKRNHKREKRTARRARRQRQHTTLLLSTTHPDRKPVIIRRSDGFEKRLCLRCGRCRVVVGYVLDEVHFPSPASLDGGGGGAAQEGSEQGHSEDEGEEGAMRNMRKRSDEVVYLLPDAVVQTEDIGKANSAAGKEEWRAWGRLAEKTGTA</sequence>
<evidence type="ECO:0000313" key="4">
    <source>
        <dbReference type="Proteomes" id="UP000224634"/>
    </source>
</evidence>
<evidence type="ECO:0000259" key="2">
    <source>
        <dbReference type="Pfam" id="PF25809"/>
    </source>
</evidence>
<reference evidence="3 4" key="1">
    <citation type="submission" date="2017-10" db="EMBL/GenBank/DDBJ databases">
        <title>Comparative genomics in systemic dimorphic fungi from Ajellomycetaceae.</title>
        <authorList>
            <person name="Munoz J.F."/>
            <person name="Mcewen J.G."/>
            <person name="Clay O.K."/>
            <person name="Cuomo C.A."/>
        </authorList>
    </citation>
    <scope>NUCLEOTIDE SEQUENCE [LARGE SCALE GENOMIC DNA]</scope>
    <source>
        <strain evidence="3 4">UAMH7299</strain>
    </source>
</reference>
<feature type="region of interest" description="Disordered" evidence="1">
    <location>
        <begin position="198"/>
        <end position="233"/>
    </location>
</feature>
<gene>
    <name evidence="3" type="ORF">AJ80_07711</name>
</gene>
<dbReference type="Proteomes" id="UP000224634">
    <property type="component" value="Unassembled WGS sequence"/>
</dbReference>
<organism evidence="3 4">
    <name type="scientific">Polytolypa hystricis (strain UAMH7299)</name>
    <dbReference type="NCBI Taxonomy" id="1447883"/>
    <lineage>
        <taxon>Eukaryota</taxon>
        <taxon>Fungi</taxon>
        <taxon>Dikarya</taxon>
        <taxon>Ascomycota</taxon>
        <taxon>Pezizomycotina</taxon>
        <taxon>Eurotiomycetes</taxon>
        <taxon>Eurotiomycetidae</taxon>
        <taxon>Onygenales</taxon>
        <taxon>Onygenales incertae sedis</taxon>
        <taxon>Polytolypa</taxon>
    </lineage>
</organism>
<feature type="region of interest" description="Disordered" evidence="1">
    <location>
        <begin position="1"/>
        <end position="49"/>
    </location>
</feature>
<keyword evidence="4" id="KW-1185">Reference proteome</keyword>
<dbReference type="InterPro" id="IPR057965">
    <property type="entry name" value="STEEP1_dom"/>
</dbReference>
<dbReference type="EMBL" id="PDNA01000154">
    <property type="protein sequence ID" value="PGH09234.1"/>
    <property type="molecule type" value="Genomic_DNA"/>
</dbReference>